<reference evidence="4 5" key="1">
    <citation type="submission" date="2021-03" db="EMBL/GenBank/DDBJ databases">
        <title>Sequencing the genomes of 1000 actinobacteria strains.</title>
        <authorList>
            <person name="Klenk H.-P."/>
        </authorList>
    </citation>
    <scope>NUCLEOTIDE SEQUENCE [LARGE SCALE GENOMIC DNA]</scope>
    <source>
        <strain evidence="4 5">DSM 44580</strain>
    </source>
</reference>
<dbReference type="SUPFAM" id="SSF52540">
    <property type="entry name" value="P-loop containing nucleoside triphosphate hydrolases"/>
    <property type="match status" value="1"/>
</dbReference>
<dbReference type="InterPro" id="IPR041664">
    <property type="entry name" value="AAA_16"/>
</dbReference>
<gene>
    <name evidence="4" type="ORF">JOF53_002489</name>
</gene>
<feature type="domain" description="HTH luxR-type" evidence="3">
    <location>
        <begin position="908"/>
        <end position="973"/>
    </location>
</feature>
<organism evidence="4 5">
    <name type="scientific">Crossiella equi</name>
    <dbReference type="NCBI Taxonomy" id="130796"/>
    <lineage>
        <taxon>Bacteria</taxon>
        <taxon>Bacillati</taxon>
        <taxon>Actinomycetota</taxon>
        <taxon>Actinomycetes</taxon>
        <taxon>Pseudonocardiales</taxon>
        <taxon>Pseudonocardiaceae</taxon>
        <taxon>Crossiella</taxon>
    </lineage>
</organism>
<keyword evidence="5" id="KW-1185">Reference proteome</keyword>
<dbReference type="EMBL" id="JAGIOO010000001">
    <property type="protein sequence ID" value="MBP2473617.1"/>
    <property type="molecule type" value="Genomic_DNA"/>
</dbReference>
<accession>A0ABS5AAK9</accession>
<evidence type="ECO:0000313" key="4">
    <source>
        <dbReference type="EMBL" id="MBP2473617.1"/>
    </source>
</evidence>
<dbReference type="PRINTS" id="PR00038">
    <property type="entry name" value="HTHLUXR"/>
</dbReference>
<dbReference type="Proteomes" id="UP001519363">
    <property type="component" value="Unassembled WGS sequence"/>
</dbReference>
<dbReference type="SUPFAM" id="SSF48452">
    <property type="entry name" value="TPR-like"/>
    <property type="match status" value="1"/>
</dbReference>
<name>A0ABS5AAK9_9PSEU</name>
<dbReference type="Gene3D" id="1.25.40.10">
    <property type="entry name" value="Tetratricopeptide repeat domain"/>
    <property type="match status" value="1"/>
</dbReference>
<dbReference type="InterPro" id="IPR036388">
    <property type="entry name" value="WH-like_DNA-bd_sf"/>
</dbReference>
<dbReference type="InterPro" id="IPR027417">
    <property type="entry name" value="P-loop_NTPase"/>
</dbReference>
<dbReference type="InterPro" id="IPR016032">
    <property type="entry name" value="Sig_transdc_resp-reg_C-effctor"/>
</dbReference>
<sequence>MSGRDQQIAPAVDPTPRPLVGRQPLLKALASTLKRSARKAFHLVELVGEPGVGKSRLVSEVAARARELGMVTLAGRAAEFELDAPFAAVVDALDDHLETQIGLLTRRLPMAEARLLTSVFPGLTIETPQVPIPSGAGGARYRLHRAVRTLLEVLAESSGLTLLLDDVHWADEATIELLDYLVRHPPRGQVVIAVAYRPAQVSPRLRTALSQVPGDAGTRLTVTPLTLKETEEFLGNGMSPAKRRRLFESSGGNPFYLEALARAEKNTNPLAQVTGDAAEDALRDVPDVVRAALTVELNQLSPKALLLAHAAAVVGDEFEPASAAAAAELTEGEALQVVDELIGRDVVRVADIPGRFRFRHPLVRHIAYTTASAGWRMATHGRVVAHLQGLGAPAPQLARHVMRSAGFGDVEAVEVLAEAARSVAPRAPATASAWLVKALQLLPDVPAHQQLRIRLLMELVGAQSVCGQFTEARDNALEALDRLPADAYATRAQVASIYSRVERLLGRRVEARALLLRELNAIPEDQSAHAGPLHVRLGVEAIWMSDLVEADRLLTAVPPEQLPTQVALAVAAVRTMPPYAAGNSTLAMERLAEAAQLTEAATSADIAPWLDAYTWMCFTELLTCQFHSAVNRYERILEIARSTGQIYIMPPLLAGQARALALLGRLDEAFEAYEELNEVSRLGDSQQSITMALAIQSILLTWAGDHTEALKVSTEAVSGDLTLREWAVLQARVAHTMALAHSGDLDGADEFGRKVFADFTHAQQDQNLLLFCCETLAHQFAVAGRYAEATAWAEQAEQKVDPALAVNVAITELVRAHALTGENPAAAAELALKVAATLEARGLRLDAGRAHLRAGLAYAAAGQRDKALPQLATAAETFAACKAKTLRAEALQATRRLGVRVAVPGGRSQGGPFGLSPRELEIARLVLDGHTNQQIAEKLFIGIRTVETHVSHVFTKLGVTSRASVGRVLGPALDAHDKG</sequence>
<evidence type="ECO:0000259" key="3">
    <source>
        <dbReference type="PROSITE" id="PS50043"/>
    </source>
</evidence>
<dbReference type="InterPro" id="IPR011990">
    <property type="entry name" value="TPR-like_helical_dom_sf"/>
</dbReference>
<comment type="caution">
    <text evidence="4">The sequence shown here is derived from an EMBL/GenBank/DDBJ whole genome shotgun (WGS) entry which is preliminary data.</text>
</comment>
<dbReference type="SUPFAM" id="SSF46894">
    <property type="entry name" value="C-terminal effector domain of the bipartite response regulators"/>
    <property type="match status" value="1"/>
</dbReference>
<dbReference type="RefSeq" id="WP_209706831.1">
    <property type="nucleotide sequence ID" value="NZ_JAGIOO010000001.1"/>
</dbReference>
<dbReference type="SMART" id="SM00421">
    <property type="entry name" value="HTH_LUXR"/>
    <property type="match status" value="1"/>
</dbReference>
<dbReference type="Pfam" id="PF13191">
    <property type="entry name" value="AAA_16"/>
    <property type="match status" value="1"/>
</dbReference>
<protein>
    <submittedName>
        <fullName evidence="4">ATP/maltotriose-dependent transcriptional regulator MalT</fullName>
    </submittedName>
</protein>
<keyword evidence="1" id="KW-0547">Nucleotide-binding</keyword>
<dbReference type="PROSITE" id="PS00622">
    <property type="entry name" value="HTH_LUXR_1"/>
    <property type="match status" value="1"/>
</dbReference>
<keyword evidence="2" id="KW-0067">ATP-binding</keyword>
<dbReference type="Pfam" id="PF00196">
    <property type="entry name" value="GerE"/>
    <property type="match status" value="1"/>
</dbReference>
<dbReference type="PANTHER" id="PTHR16305">
    <property type="entry name" value="TESTICULAR SOLUBLE ADENYLYL CYCLASE"/>
    <property type="match status" value="1"/>
</dbReference>
<proteinExistence type="predicted"/>
<evidence type="ECO:0000256" key="1">
    <source>
        <dbReference type="ARBA" id="ARBA00022741"/>
    </source>
</evidence>
<dbReference type="PANTHER" id="PTHR16305:SF35">
    <property type="entry name" value="TRANSCRIPTIONAL ACTIVATOR DOMAIN"/>
    <property type="match status" value="1"/>
</dbReference>
<dbReference type="CDD" id="cd06170">
    <property type="entry name" value="LuxR_C_like"/>
    <property type="match status" value="1"/>
</dbReference>
<evidence type="ECO:0000313" key="5">
    <source>
        <dbReference type="Proteomes" id="UP001519363"/>
    </source>
</evidence>
<evidence type="ECO:0000256" key="2">
    <source>
        <dbReference type="ARBA" id="ARBA00022840"/>
    </source>
</evidence>
<dbReference type="InterPro" id="IPR000792">
    <property type="entry name" value="Tscrpt_reg_LuxR_C"/>
</dbReference>
<dbReference type="Gene3D" id="1.10.10.10">
    <property type="entry name" value="Winged helix-like DNA-binding domain superfamily/Winged helix DNA-binding domain"/>
    <property type="match status" value="1"/>
</dbReference>
<dbReference type="PROSITE" id="PS50043">
    <property type="entry name" value="HTH_LUXR_2"/>
    <property type="match status" value="1"/>
</dbReference>
<dbReference type="Gene3D" id="3.40.50.300">
    <property type="entry name" value="P-loop containing nucleotide triphosphate hydrolases"/>
    <property type="match status" value="1"/>
</dbReference>